<organism evidence="1 2">
    <name type="scientific">Staphylococcus aureus</name>
    <dbReference type="NCBI Taxonomy" id="1280"/>
    <lineage>
        <taxon>Bacteria</taxon>
        <taxon>Bacillati</taxon>
        <taxon>Bacillota</taxon>
        <taxon>Bacilli</taxon>
        <taxon>Bacillales</taxon>
        <taxon>Staphylococcaceae</taxon>
        <taxon>Staphylococcus</taxon>
    </lineage>
</organism>
<name>A0AAP6W690_STAAU</name>
<evidence type="ECO:0000313" key="2">
    <source>
        <dbReference type="Proteomes" id="UP000478431"/>
    </source>
</evidence>
<gene>
    <name evidence="1" type="ORF">G0Z31_07720</name>
</gene>
<sequence length="28" mass="3441">MDILISKQKMKIEILEKEKQSFLQKMFL</sequence>
<accession>A0AAP6W690</accession>
<keyword evidence="1" id="KW-0378">Hydrolase</keyword>
<dbReference type="GO" id="GO:0004519">
    <property type="term" value="F:endonuclease activity"/>
    <property type="evidence" value="ECO:0007669"/>
    <property type="project" value="UniProtKB-KW"/>
</dbReference>
<evidence type="ECO:0000313" key="1">
    <source>
        <dbReference type="EMBL" id="NGK21399.1"/>
    </source>
</evidence>
<dbReference type="AlphaFoldDB" id="A0AAP6W690"/>
<proteinExistence type="predicted"/>
<keyword evidence="1" id="KW-0255">Endonuclease</keyword>
<reference evidence="1 2" key="1">
    <citation type="submission" date="2020-02" db="EMBL/GenBank/DDBJ databases">
        <title>Novel Insights Into The Classification of Staphylococcal Beta-Lactamases In Relation To The Cefazolin Inoculum Effect.</title>
        <authorList>
            <person name="Carvajal L.P."/>
            <person name="Rincon S."/>
            <person name="Echeverri A."/>
            <person name="Porras J."/>
            <person name="Rios R."/>
            <person name="Ordonez K."/>
            <person name="Seas C."/>
            <person name="Gomez-Villegas S."/>
            <person name="Diaz L."/>
            <person name="Arias C.A."/>
            <person name="Reyes J."/>
        </authorList>
    </citation>
    <scope>NUCLEOTIDE SEQUENCE [LARGE SCALE GENOMIC DNA]</scope>
    <source>
        <strain evidence="1 2">UP127</strain>
    </source>
</reference>
<dbReference type="Proteomes" id="UP000478431">
    <property type="component" value="Unassembled WGS sequence"/>
</dbReference>
<keyword evidence="1" id="KW-0540">Nuclease</keyword>
<protein>
    <submittedName>
        <fullName evidence="1">Restriction endonuclease subunit S</fullName>
    </submittedName>
</protein>
<comment type="caution">
    <text evidence="1">The sequence shown here is derived from an EMBL/GenBank/DDBJ whole genome shotgun (WGS) entry which is preliminary data.</text>
</comment>
<dbReference type="EMBL" id="JAAJIY010000019">
    <property type="protein sequence ID" value="NGK21399.1"/>
    <property type="molecule type" value="Genomic_DNA"/>
</dbReference>